<protein>
    <submittedName>
        <fullName evidence="1">Conserved protein</fullName>
    </submittedName>
</protein>
<dbReference type="Pfam" id="PF20126">
    <property type="entry name" value="TumE"/>
    <property type="match status" value="1"/>
</dbReference>
<gene>
    <name evidence="1" type="ordered locus">THEYE_A1744</name>
</gene>
<dbReference type="eggNOG" id="ENOG50337GF">
    <property type="taxonomic scope" value="Bacteria"/>
</dbReference>
<dbReference type="STRING" id="289376.THEYE_A1744"/>
<organism evidence="1 2">
    <name type="scientific">Thermodesulfovibrio yellowstonii (strain ATCC 51303 / DSM 11347 / YP87)</name>
    <dbReference type="NCBI Taxonomy" id="289376"/>
    <lineage>
        <taxon>Bacteria</taxon>
        <taxon>Pseudomonadati</taxon>
        <taxon>Nitrospirota</taxon>
        <taxon>Thermodesulfovibrionia</taxon>
        <taxon>Thermodesulfovibrionales</taxon>
        <taxon>Thermodesulfovibrionaceae</taxon>
        <taxon>Thermodesulfovibrio</taxon>
    </lineage>
</organism>
<dbReference type="EMBL" id="CP001147">
    <property type="protein sequence ID" value="ACI21389.1"/>
    <property type="molecule type" value="Genomic_DNA"/>
</dbReference>
<accession>B5YH45</accession>
<dbReference type="EnsemblBacteria" id="ACI21389">
    <property type="protein sequence ID" value="ACI21389"/>
    <property type="gene ID" value="THEYE_A1744"/>
</dbReference>
<dbReference type="InterPro" id="IPR045397">
    <property type="entry name" value="TumE-like"/>
</dbReference>
<keyword evidence="2" id="KW-1185">Reference proteome</keyword>
<name>B5YH45_THEYD</name>
<evidence type="ECO:0000313" key="2">
    <source>
        <dbReference type="Proteomes" id="UP000000718"/>
    </source>
</evidence>
<sequence length="115" mass="13758">MLEIIHCLRNSKIVKEFSIQTFETFEKGFFIKIKAILINDTELFNREYIDSVERNYSYHWQDKMGNLIVRWDNACHHRGLSTFPHHVHINNEVLPTDKILCSEILEEIERKILKA</sequence>
<dbReference type="HOGENOM" id="CLU_159819_1_0_0"/>
<dbReference type="Proteomes" id="UP000000718">
    <property type="component" value="Chromosome"/>
</dbReference>
<dbReference type="OrthoDB" id="572460at2"/>
<dbReference type="RefSeq" id="WP_012546106.1">
    <property type="nucleotide sequence ID" value="NC_011296.1"/>
</dbReference>
<dbReference type="KEGG" id="tye:THEYE_A1744"/>
<evidence type="ECO:0000313" key="1">
    <source>
        <dbReference type="EMBL" id="ACI21389.1"/>
    </source>
</evidence>
<reference evidence="1 2" key="2">
    <citation type="journal article" date="2015" name="Genome Announc.">
        <title>Genome Sequence of the Sulfate-Reducing Thermophilic Bacterium Thermodesulfovibrio yellowstonii Strain DSM 11347T (Phylum Nitrospirae).</title>
        <authorList>
            <person name="Bhatnagar S."/>
            <person name="Badger J.H."/>
            <person name="Madupu R."/>
            <person name="Khouri H.M."/>
            <person name="O'Connor E.M."/>
            <person name="Robb F.T."/>
            <person name="Ward N.L."/>
            <person name="Eisen J.A."/>
        </authorList>
    </citation>
    <scope>NUCLEOTIDE SEQUENCE [LARGE SCALE GENOMIC DNA]</scope>
    <source>
        <strain evidence="2">ATCC 51303 / DSM 11347 / YP87</strain>
    </source>
</reference>
<reference evidence="2" key="1">
    <citation type="submission" date="2008-08" db="EMBL/GenBank/DDBJ databases">
        <title>The complete genome sequence of Thermodesulfovibrio yellowstonii strain ATCC 51303 / DSM 11347 / YP87.</title>
        <authorList>
            <person name="Dodson R.J."/>
            <person name="Durkin A.S."/>
            <person name="Wu M."/>
            <person name="Eisen J."/>
            <person name="Sutton G."/>
        </authorList>
    </citation>
    <scope>NUCLEOTIDE SEQUENCE [LARGE SCALE GENOMIC DNA]</scope>
    <source>
        <strain evidence="2">ATCC 51303 / DSM 11347 / YP87</strain>
    </source>
</reference>
<proteinExistence type="predicted"/>
<dbReference type="AlphaFoldDB" id="B5YH45"/>
<dbReference type="InParanoid" id="B5YH45"/>